<dbReference type="AlphaFoldDB" id="A0A4U1B355"/>
<name>A0A4U1B355_9GAMM</name>
<dbReference type="InterPro" id="IPR027843">
    <property type="entry name" value="DUF4440"/>
</dbReference>
<dbReference type="Gene3D" id="3.10.450.50">
    <property type="match status" value="1"/>
</dbReference>
<proteinExistence type="predicted"/>
<dbReference type="InterPro" id="IPR032710">
    <property type="entry name" value="NTF2-like_dom_sf"/>
</dbReference>
<reference evidence="2 3" key="1">
    <citation type="submission" date="2019-04" db="EMBL/GenBank/DDBJ databases">
        <title>Thalassotalea guangxiensis sp. nov., isolated from sediment of the coastal wetland.</title>
        <authorList>
            <person name="Zheng S."/>
            <person name="Zhang D."/>
        </authorList>
    </citation>
    <scope>NUCLEOTIDE SEQUENCE [LARGE SCALE GENOMIC DNA]</scope>
    <source>
        <strain evidence="2 3">ZS-4</strain>
    </source>
</reference>
<dbReference type="Pfam" id="PF14534">
    <property type="entry name" value="DUF4440"/>
    <property type="match status" value="1"/>
</dbReference>
<evidence type="ECO:0000313" key="3">
    <source>
        <dbReference type="Proteomes" id="UP000307999"/>
    </source>
</evidence>
<gene>
    <name evidence="2" type="ORF">E8M12_11830</name>
</gene>
<accession>A0A4U1B355</accession>
<feature type="domain" description="DUF4440" evidence="1">
    <location>
        <begin position="76"/>
        <end position="185"/>
    </location>
</feature>
<dbReference type="SUPFAM" id="SSF54427">
    <property type="entry name" value="NTF2-like"/>
    <property type="match status" value="1"/>
</dbReference>
<comment type="caution">
    <text evidence="2">The sequence shown here is derived from an EMBL/GenBank/DDBJ whole genome shotgun (WGS) entry which is preliminary data.</text>
</comment>
<protein>
    <submittedName>
        <fullName evidence="2">Nuclear transport factor 2 family protein</fullName>
    </submittedName>
</protein>
<dbReference type="OrthoDB" id="119951at2"/>
<keyword evidence="3" id="KW-1185">Reference proteome</keyword>
<evidence type="ECO:0000259" key="1">
    <source>
        <dbReference type="Pfam" id="PF14534"/>
    </source>
</evidence>
<dbReference type="Proteomes" id="UP000307999">
    <property type="component" value="Unassembled WGS sequence"/>
</dbReference>
<sequence length="193" mass="22217">MPIVTALPNTVNFNHRLCLKGISKLRRKTMKNIYKVMLVMWLASPPLSCSYANPTAQQAIDFSQQVDPELAKVIFAEDQAFFTAFNQGNKDVVNHYFTPELEFYHDMGGLSNYQQNVENTNNLLSRADRPTRRLITEDFEVHPVKGFGAIQTGSHEFCHMENDHLDCGTFKFLHIWKQTKAGWKLHRIVSYGH</sequence>
<dbReference type="EMBL" id="SWDB01000029">
    <property type="protein sequence ID" value="TKB44334.1"/>
    <property type="molecule type" value="Genomic_DNA"/>
</dbReference>
<organism evidence="2 3">
    <name type="scientific">Thalassotalea mangrovi</name>
    <dbReference type="NCBI Taxonomy" id="2572245"/>
    <lineage>
        <taxon>Bacteria</taxon>
        <taxon>Pseudomonadati</taxon>
        <taxon>Pseudomonadota</taxon>
        <taxon>Gammaproteobacteria</taxon>
        <taxon>Alteromonadales</taxon>
        <taxon>Colwelliaceae</taxon>
        <taxon>Thalassotalea</taxon>
    </lineage>
</organism>
<evidence type="ECO:0000313" key="2">
    <source>
        <dbReference type="EMBL" id="TKB44334.1"/>
    </source>
</evidence>